<dbReference type="PRINTS" id="PR00834">
    <property type="entry name" value="PROTEASES2C"/>
</dbReference>
<accession>A0A2M8KSR8</accession>
<evidence type="ECO:0000256" key="2">
    <source>
        <dbReference type="ARBA" id="ARBA00022801"/>
    </source>
</evidence>
<dbReference type="Pfam" id="PF13365">
    <property type="entry name" value="Trypsin_2"/>
    <property type="match status" value="1"/>
</dbReference>
<reference evidence="4" key="1">
    <citation type="submission" date="2017-09" db="EMBL/GenBank/DDBJ databases">
        <title>Depth-based differentiation of microbial function through sediment-hosted aquifers and enrichment of novel symbionts in the deep terrestrial subsurface.</title>
        <authorList>
            <person name="Probst A.J."/>
            <person name="Ladd B."/>
            <person name="Jarett J.K."/>
            <person name="Geller-Mcgrath D.E."/>
            <person name="Sieber C.M.K."/>
            <person name="Emerson J.B."/>
            <person name="Anantharaman K."/>
            <person name="Thomas B.C."/>
            <person name="Malmstrom R."/>
            <person name="Stieglmeier M."/>
            <person name="Klingl A."/>
            <person name="Woyke T."/>
            <person name="Ryan C.M."/>
            <person name="Banfield J.F."/>
        </authorList>
    </citation>
    <scope>NUCLEOTIDE SEQUENCE [LARGE SCALE GENOMIC DNA]</scope>
</reference>
<dbReference type="PANTHER" id="PTHR43343:SF3">
    <property type="entry name" value="PROTEASE DO-LIKE 8, CHLOROPLASTIC"/>
    <property type="match status" value="1"/>
</dbReference>
<evidence type="ECO:0000313" key="4">
    <source>
        <dbReference type="Proteomes" id="UP000229554"/>
    </source>
</evidence>
<comment type="caution">
    <text evidence="3">The sequence shown here is derived from an EMBL/GenBank/DDBJ whole genome shotgun (WGS) entry which is preliminary data.</text>
</comment>
<evidence type="ECO:0000313" key="3">
    <source>
        <dbReference type="EMBL" id="PJE62972.1"/>
    </source>
</evidence>
<evidence type="ECO:0008006" key="5">
    <source>
        <dbReference type="Google" id="ProtNLM"/>
    </source>
</evidence>
<dbReference type="PANTHER" id="PTHR43343">
    <property type="entry name" value="PEPTIDASE S12"/>
    <property type="match status" value="1"/>
</dbReference>
<dbReference type="Proteomes" id="UP000229554">
    <property type="component" value="Unassembled WGS sequence"/>
</dbReference>
<gene>
    <name evidence="3" type="ORF">COU88_02090</name>
</gene>
<dbReference type="GO" id="GO:0006508">
    <property type="term" value="P:proteolysis"/>
    <property type="evidence" value="ECO:0007669"/>
    <property type="project" value="UniProtKB-KW"/>
</dbReference>
<dbReference type="Gene3D" id="2.40.10.120">
    <property type="match status" value="1"/>
</dbReference>
<keyword evidence="1" id="KW-0645">Protease</keyword>
<dbReference type="GO" id="GO:0004252">
    <property type="term" value="F:serine-type endopeptidase activity"/>
    <property type="evidence" value="ECO:0007669"/>
    <property type="project" value="InterPro"/>
</dbReference>
<name>A0A2M8KSR8_9BACT</name>
<dbReference type="InterPro" id="IPR051201">
    <property type="entry name" value="Chloro_Bact_Ser_Proteases"/>
</dbReference>
<organism evidence="3 4">
    <name type="scientific">Candidatus Roizmanbacteria bacterium CG10_big_fil_rev_8_21_14_0_10_39_6</name>
    <dbReference type="NCBI Taxonomy" id="1974853"/>
    <lineage>
        <taxon>Bacteria</taxon>
        <taxon>Candidatus Roizmaniibacteriota</taxon>
    </lineage>
</organism>
<sequence>MKYITALLLIVAAIALGLTVAKPSLLFLLSKKYKNTTSVSSAQQKKQEPILETDTSSCNESRMLTAVKRCTVVVLRDDGGHGTGFSIRDGFVVTNKHVIEGAHNLYVVSASQKQKVSLWNYSPTFDIAVLKLSQGGSIPTCTWQDSSTLTLAESLYAIGWPNEAGGDSTITKGIFSRINHYESGLEFIQTDAPLNPGNSGGPLVNKCGVIGVVTAKESWSNEKLPRPLEGLGNALSSHLVAPLVNNLIAEGKDTTIPAVTQVASSQGKAQSSTESIDVPEAKAQLDISVLKNYLSQLKDARGSWEKGYEYLSREEVDPLIDSLNRQIVFCETLISRIESNSTMSQDDLFMWDSVVRMSQESIALSKQLNEKINK</sequence>
<protein>
    <recommendedName>
        <fullName evidence="5">Serine protease</fullName>
    </recommendedName>
</protein>
<keyword evidence="2" id="KW-0378">Hydrolase</keyword>
<dbReference type="SUPFAM" id="SSF50494">
    <property type="entry name" value="Trypsin-like serine proteases"/>
    <property type="match status" value="1"/>
</dbReference>
<dbReference type="EMBL" id="PFED01000087">
    <property type="protein sequence ID" value="PJE62972.1"/>
    <property type="molecule type" value="Genomic_DNA"/>
</dbReference>
<dbReference type="InterPro" id="IPR001940">
    <property type="entry name" value="Peptidase_S1C"/>
</dbReference>
<dbReference type="InterPro" id="IPR009003">
    <property type="entry name" value="Peptidase_S1_PA"/>
</dbReference>
<evidence type="ECO:0000256" key="1">
    <source>
        <dbReference type="ARBA" id="ARBA00022670"/>
    </source>
</evidence>
<proteinExistence type="predicted"/>
<dbReference type="AlphaFoldDB" id="A0A2M8KSR8"/>